<reference evidence="1" key="1">
    <citation type="submission" date="2018-02" db="EMBL/GenBank/DDBJ databases">
        <authorList>
            <person name="Kim S.-K."/>
            <person name="Jung H.-I."/>
            <person name="Lee S.-W."/>
        </authorList>
    </citation>
    <scope>NUCLEOTIDE SEQUENCE</scope>
    <source>
        <strain evidence="1">SK3146</strain>
    </source>
</reference>
<organism evidence="1 2">
    <name type="scientific">Paenibacillus konkukensis</name>
    <dbReference type="NCBI Taxonomy" id="2020716"/>
    <lineage>
        <taxon>Bacteria</taxon>
        <taxon>Bacillati</taxon>
        <taxon>Bacillota</taxon>
        <taxon>Bacilli</taxon>
        <taxon>Bacillales</taxon>
        <taxon>Paenibacillaceae</taxon>
        <taxon>Paenibacillus</taxon>
    </lineage>
</organism>
<dbReference type="EMBL" id="CP027059">
    <property type="protein sequence ID" value="UQZ83430.1"/>
    <property type="molecule type" value="Genomic_DNA"/>
</dbReference>
<dbReference type="Proteomes" id="UP001057134">
    <property type="component" value="Chromosome"/>
</dbReference>
<name>A0ABY4RMM9_9BACL</name>
<proteinExistence type="predicted"/>
<reference evidence="1" key="2">
    <citation type="journal article" date="2021" name="J Anim Sci Technol">
        <title>Complete genome sequence of Paenibacillus konkukensis sp. nov. SK3146 as a potential probiotic strain.</title>
        <authorList>
            <person name="Jung H.I."/>
            <person name="Park S."/>
            <person name="Niu K.M."/>
            <person name="Lee S.W."/>
            <person name="Kothari D."/>
            <person name="Yi K.J."/>
            <person name="Kim S.K."/>
        </authorList>
    </citation>
    <scope>NUCLEOTIDE SEQUENCE</scope>
    <source>
        <strain evidence="1">SK3146</strain>
    </source>
</reference>
<gene>
    <name evidence="1" type="ORF">SK3146_02617</name>
</gene>
<protein>
    <submittedName>
        <fullName evidence="1">Uncharacterized protein</fullName>
    </submittedName>
</protein>
<keyword evidence="2" id="KW-1185">Reference proteome</keyword>
<evidence type="ECO:0000313" key="2">
    <source>
        <dbReference type="Proteomes" id="UP001057134"/>
    </source>
</evidence>
<sequence>MISRFIAFLKDYFLPNQLDNPFHYYDEYGHYSYYRIAEQDYDPIQDDPGTEFQLYRGGR</sequence>
<accession>A0ABY4RMM9</accession>
<dbReference type="RefSeq" id="WP_249865448.1">
    <property type="nucleotide sequence ID" value="NZ_CP027059.1"/>
</dbReference>
<evidence type="ECO:0000313" key="1">
    <source>
        <dbReference type="EMBL" id="UQZ83430.1"/>
    </source>
</evidence>